<sequence>MAHFPPRYLDRRRLLLRPPKLDDADPIYKKIAKDPEVTRFLLWRAHRNVAETRRVLINQLSRSRYERNWVISLHGSGEIVGLISCRRDAPRSIEIGYCLGRQWWDMGFMSEALSLLLAGLPADAAGCRVWATCHIDNARSARLLQRAGFVLEARLCRHAVYPTMGPEPNDSLLYTRILRLNRAPMPRFAP</sequence>
<feature type="domain" description="N-acetyltransferase" evidence="4">
    <location>
        <begin position="14"/>
        <end position="167"/>
    </location>
</feature>
<accession>A0A1B4Y4V8</accession>
<evidence type="ECO:0000313" key="5">
    <source>
        <dbReference type="EMBL" id="BAV42063.1"/>
    </source>
</evidence>
<protein>
    <recommendedName>
        <fullName evidence="4">N-acetyltransferase domain-containing protein</fullName>
    </recommendedName>
</protein>
<dbReference type="Gene3D" id="3.40.630.30">
    <property type="match status" value="1"/>
</dbReference>
<dbReference type="AlphaFoldDB" id="A0A1B4Y4V8"/>
<dbReference type="Proteomes" id="UP000218067">
    <property type="component" value="Chromosome"/>
</dbReference>
<evidence type="ECO:0000313" key="6">
    <source>
        <dbReference type="Proteomes" id="UP000218067"/>
    </source>
</evidence>
<dbReference type="InterPro" id="IPR016181">
    <property type="entry name" value="Acyl_CoA_acyltransferase"/>
</dbReference>
<evidence type="ECO:0000259" key="4">
    <source>
        <dbReference type="PROSITE" id="PS51186"/>
    </source>
</evidence>
<dbReference type="SUPFAM" id="SSF55729">
    <property type="entry name" value="Acyl-CoA N-acyltransferases (Nat)"/>
    <property type="match status" value="1"/>
</dbReference>
<dbReference type="Pfam" id="PF13302">
    <property type="entry name" value="Acetyltransf_3"/>
    <property type="match status" value="1"/>
</dbReference>
<keyword evidence="2" id="KW-0012">Acyltransferase</keyword>
<comment type="similarity">
    <text evidence="3">Belongs to the acetyltransferase family. RimJ subfamily.</text>
</comment>
<evidence type="ECO:0000256" key="2">
    <source>
        <dbReference type="ARBA" id="ARBA00023315"/>
    </source>
</evidence>
<name>A0A1B4Y4V8_MYCUL</name>
<evidence type="ECO:0000256" key="1">
    <source>
        <dbReference type="ARBA" id="ARBA00022679"/>
    </source>
</evidence>
<dbReference type="RefSeq" id="WP_096371070.1">
    <property type="nucleotide sequence ID" value="NZ_AP017624.1"/>
</dbReference>
<proteinExistence type="inferred from homology"/>
<evidence type="ECO:0000256" key="3">
    <source>
        <dbReference type="ARBA" id="ARBA00038502"/>
    </source>
</evidence>
<reference evidence="5 6" key="1">
    <citation type="submission" date="2016-08" db="EMBL/GenBank/DDBJ databases">
        <title>Complete genome sequence of Mycobacterium shinshuense, a subspecies of M. ulcerans.</title>
        <authorList>
            <person name="Yoshida M."/>
            <person name="Ogura Y."/>
            <person name="Hayashi T."/>
            <person name="Hoshino Y."/>
        </authorList>
    </citation>
    <scope>NUCLEOTIDE SEQUENCE [LARGE SCALE GENOMIC DNA]</scope>
    <source>
        <strain evidence="6">ATCC 33728</strain>
    </source>
</reference>
<dbReference type="InterPro" id="IPR051531">
    <property type="entry name" value="N-acetyltransferase"/>
</dbReference>
<dbReference type="GeneID" id="93437590"/>
<dbReference type="PROSITE" id="PS51186">
    <property type="entry name" value="GNAT"/>
    <property type="match status" value="1"/>
</dbReference>
<gene>
    <name evidence="5" type="ORF">SHTP_2995</name>
</gene>
<dbReference type="PANTHER" id="PTHR43792">
    <property type="entry name" value="GNAT FAMILY, PUTATIVE (AFU_ORTHOLOGUE AFUA_3G00765)-RELATED-RELATED"/>
    <property type="match status" value="1"/>
</dbReference>
<dbReference type="EMBL" id="AP017624">
    <property type="protein sequence ID" value="BAV42063.1"/>
    <property type="molecule type" value="Genomic_DNA"/>
</dbReference>
<dbReference type="GO" id="GO:0016747">
    <property type="term" value="F:acyltransferase activity, transferring groups other than amino-acyl groups"/>
    <property type="evidence" value="ECO:0007669"/>
    <property type="project" value="InterPro"/>
</dbReference>
<organism evidence="5 6">
    <name type="scientific">Mycobacterium ulcerans subsp. shinshuense</name>
    <dbReference type="NCBI Taxonomy" id="1124626"/>
    <lineage>
        <taxon>Bacteria</taxon>
        <taxon>Bacillati</taxon>
        <taxon>Actinomycetota</taxon>
        <taxon>Actinomycetes</taxon>
        <taxon>Mycobacteriales</taxon>
        <taxon>Mycobacteriaceae</taxon>
        <taxon>Mycobacterium</taxon>
        <taxon>Mycobacterium ulcerans group</taxon>
    </lineage>
</organism>
<dbReference type="PANTHER" id="PTHR43792:SF8">
    <property type="entry name" value="[RIBOSOMAL PROTEIN US5]-ALANINE N-ACETYLTRANSFERASE"/>
    <property type="match status" value="1"/>
</dbReference>
<keyword evidence="1" id="KW-0808">Transferase</keyword>
<dbReference type="InterPro" id="IPR000182">
    <property type="entry name" value="GNAT_dom"/>
</dbReference>